<dbReference type="Gene3D" id="3.10.620.30">
    <property type="match status" value="1"/>
</dbReference>
<accession>A0A1C1YW86</accession>
<gene>
    <name evidence="2" type="ORF">AWJ14_03180</name>
</gene>
<dbReference type="InterPro" id="IPR010319">
    <property type="entry name" value="Transglutaminase-like_Cys_pept"/>
</dbReference>
<name>A0A1C1YW86_9HYPH</name>
<evidence type="ECO:0000256" key="1">
    <source>
        <dbReference type="SAM" id="SignalP"/>
    </source>
</evidence>
<comment type="caution">
    <text evidence="2">The sequence shown here is derived from an EMBL/GenBank/DDBJ whole genome shotgun (WGS) entry which is preliminary data.</text>
</comment>
<sequence length="191" mass="20750">MSLSAPLFLLAVLAALLTLLAPARASTWLKTGKETSRPYGHVDYCARNASDCRNRSTGSSLPAPRIGVLSQINAAVNRTIKPTADKIAFGRTEFWTANARSGDCEDFALAKRAKLMRSGFRPSDLLLTMGYKGNEAHTVLVVRTRDGDYVLDNLDDAVQPVQSSRMSFRKIQAPDHGGRWLSVTGKTGKAP</sequence>
<organism evidence="2 3">
    <name type="scientific">Hoeflea olei</name>
    <dbReference type="NCBI Taxonomy" id="1480615"/>
    <lineage>
        <taxon>Bacteria</taxon>
        <taxon>Pseudomonadati</taxon>
        <taxon>Pseudomonadota</taxon>
        <taxon>Alphaproteobacteria</taxon>
        <taxon>Hyphomicrobiales</taxon>
        <taxon>Rhizobiaceae</taxon>
        <taxon>Hoeflea</taxon>
    </lineage>
</organism>
<feature type="chain" id="PRO_5008656431" description="Transglutaminase" evidence="1">
    <location>
        <begin position="26"/>
        <end position="191"/>
    </location>
</feature>
<dbReference type="PANTHER" id="PTHR39327:SF1">
    <property type="entry name" value="BLR5470 PROTEIN"/>
    <property type="match status" value="1"/>
</dbReference>
<evidence type="ECO:0000313" key="2">
    <source>
        <dbReference type="EMBL" id="OCW57813.1"/>
    </source>
</evidence>
<reference evidence="2 3" key="1">
    <citation type="submission" date="2015-12" db="EMBL/GenBank/DDBJ databases">
        <authorList>
            <person name="Shamseldin A."/>
            <person name="Moawad H."/>
            <person name="Abd El-Rahim W.M."/>
            <person name="Sadowsky M.J."/>
        </authorList>
    </citation>
    <scope>NUCLEOTIDE SEQUENCE [LARGE SCALE GENOMIC DNA]</scope>
    <source>
        <strain evidence="2 3">JC234</strain>
    </source>
</reference>
<dbReference type="EMBL" id="LQZT01000012">
    <property type="protein sequence ID" value="OCW57813.1"/>
    <property type="molecule type" value="Genomic_DNA"/>
</dbReference>
<dbReference type="STRING" id="1480615.AWJ14_03180"/>
<protein>
    <recommendedName>
        <fullName evidence="4">Transglutaminase</fullName>
    </recommendedName>
</protein>
<dbReference type="Pfam" id="PF06035">
    <property type="entry name" value="Peptidase_C93"/>
    <property type="match status" value="1"/>
</dbReference>
<feature type="signal peptide" evidence="1">
    <location>
        <begin position="1"/>
        <end position="25"/>
    </location>
</feature>
<keyword evidence="3" id="KW-1185">Reference proteome</keyword>
<proteinExistence type="predicted"/>
<evidence type="ECO:0000313" key="3">
    <source>
        <dbReference type="Proteomes" id="UP000094795"/>
    </source>
</evidence>
<dbReference type="PANTHER" id="PTHR39327">
    <property type="match status" value="1"/>
</dbReference>
<dbReference type="AlphaFoldDB" id="A0A1C1YW86"/>
<evidence type="ECO:0008006" key="4">
    <source>
        <dbReference type="Google" id="ProtNLM"/>
    </source>
</evidence>
<dbReference type="Proteomes" id="UP000094795">
    <property type="component" value="Unassembled WGS sequence"/>
</dbReference>
<keyword evidence="1" id="KW-0732">Signal</keyword>